<evidence type="ECO:0000256" key="1">
    <source>
        <dbReference type="SAM" id="Phobius"/>
    </source>
</evidence>
<proteinExistence type="predicted"/>
<feature type="transmembrane region" description="Helical" evidence="1">
    <location>
        <begin position="36"/>
        <end position="56"/>
    </location>
</feature>
<keyword evidence="1" id="KW-0472">Membrane</keyword>
<sequence length="242" mass="28239">MKFSNWFKIIWWVILLIILALILSTRINSIINGSSVPADILIFLIFIALMLVPIYSEIEFFGIKFKQELEDLKNHLDLKISDIKNDFRNQQSQSLTTNFNSFGPPPPDISLPQLTEEIERIVRTRLTELGTHQEGETNLQIEVPENNLQLFKIRFNIESELRRIWIQRFNKESNDNVRYHSLVKIMSELTKYEILDKSFYGILREILSICNYAVHGETVSENQASFVTSNAQEIIEYLANIN</sequence>
<keyword evidence="3" id="KW-1185">Reference proteome</keyword>
<gene>
    <name evidence="2" type="ORF">EHS15_11810</name>
</gene>
<reference evidence="2" key="1">
    <citation type="journal article" date="2019" name="PLoS Negl. Trop. Dis.">
        <title>Revisiting the worldwide diversity of Leptospira species in the environment.</title>
        <authorList>
            <person name="Vincent A.T."/>
            <person name="Schiettekatte O."/>
            <person name="Bourhy P."/>
            <person name="Veyrier F.J."/>
            <person name="Picardeau M."/>
        </authorList>
    </citation>
    <scope>NUCLEOTIDE SEQUENCE [LARGE SCALE GENOMIC DNA]</scope>
    <source>
        <strain evidence="2">201300427</strain>
    </source>
</reference>
<keyword evidence="1" id="KW-1133">Transmembrane helix</keyword>
<accession>A0A4R9LX27</accession>
<dbReference type="RefSeq" id="WP_135760787.1">
    <property type="nucleotide sequence ID" value="NZ_RQHW01000043.1"/>
</dbReference>
<protein>
    <recommendedName>
        <fullName evidence="4">DUF4145 domain-containing protein</fullName>
    </recommendedName>
</protein>
<evidence type="ECO:0008006" key="4">
    <source>
        <dbReference type="Google" id="ProtNLM"/>
    </source>
</evidence>
<dbReference type="AlphaFoldDB" id="A0A4R9LX27"/>
<dbReference type="Proteomes" id="UP000298058">
    <property type="component" value="Unassembled WGS sequence"/>
</dbReference>
<dbReference type="EMBL" id="RQHW01000043">
    <property type="protein sequence ID" value="TGN18853.1"/>
    <property type="molecule type" value="Genomic_DNA"/>
</dbReference>
<comment type="caution">
    <text evidence="2">The sequence shown here is derived from an EMBL/GenBank/DDBJ whole genome shotgun (WGS) entry which is preliminary data.</text>
</comment>
<feature type="transmembrane region" description="Helical" evidence="1">
    <location>
        <begin position="6"/>
        <end position="24"/>
    </location>
</feature>
<name>A0A4R9LX27_9LEPT</name>
<evidence type="ECO:0000313" key="2">
    <source>
        <dbReference type="EMBL" id="TGN18853.1"/>
    </source>
</evidence>
<organism evidence="2 3">
    <name type="scientific">Leptospira idonii</name>
    <dbReference type="NCBI Taxonomy" id="1193500"/>
    <lineage>
        <taxon>Bacteria</taxon>
        <taxon>Pseudomonadati</taxon>
        <taxon>Spirochaetota</taxon>
        <taxon>Spirochaetia</taxon>
        <taxon>Leptospirales</taxon>
        <taxon>Leptospiraceae</taxon>
        <taxon>Leptospira</taxon>
    </lineage>
</organism>
<evidence type="ECO:0000313" key="3">
    <source>
        <dbReference type="Proteomes" id="UP000298058"/>
    </source>
</evidence>
<dbReference type="OrthoDB" id="9182830at2"/>
<keyword evidence="1" id="KW-0812">Transmembrane</keyword>